<dbReference type="Proteomes" id="UP000001826">
    <property type="component" value="Chromosome"/>
</dbReference>
<dbReference type="PaxDb" id="190192-MK1275"/>
<keyword evidence="1" id="KW-0456">Lyase</keyword>
<dbReference type="HOGENOM" id="CLU_105382_0_0_2"/>
<name>Q8TVW3_METKA</name>
<dbReference type="InterPro" id="IPR037075">
    <property type="entry name" value="HCHO-activating_enzyme_sf"/>
</dbReference>
<protein>
    <submittedName>
        <fullName evidence="3">Uncharacterized protein conserved in archaea</fullName>
    </submittedName>
</protein>
<feature type="domain" description="Formaldehyde-activating enzyme" evidence="2">
    <location>
        <begin position="7"/>
        <end position="166"/>
    </location>
</feature>
<sequence>MPFALRVGEAFVGEPDEPEIAHIDLVMGSVEGPVGRAFAEALASPSKGHTPLLAVLTPGVAVRPPTLITPTVTIENMAQGEKIFGPVQRGIAEAVVESVEEGIIPRDIVDDVVIIANTFVHPEAEDDRRLYENNKEAMKKAIECAMKGEPTIDELIEKKDEVEHPLAKF</sequence>
<dbReference type="Gene3D" id="3.30.230.60">
    <property type="entry name" value="Formaldehyde-activating enzyme"/>
    <property type="match status" value="1"/>
</dbReference>
<accession>Q8TVW3</accession>
<dbReference type="Pfam" id="PF08714">
    <property type="entry name" value="Fae"/>
    <property type="match status" value="1"/>
</dbReference>
<dbReference type="AlphaFoldDB" id="Q8TVW3"/>
<dbReference type="RefSeq" id="WP_011019643.1">
    <property type="nucleotide sequence ID" value="NC_003551.1"/>
</dbReference>
<reference evidence="3 4" key="1">
    <citation type="journal article" date="2002" name="Proc. Natl. Acad. Sci. U.S.A.">
        <title>The complete genome of hyperthermophile Methanopyrus kandleri AV19 and monophyly of archaeal methanogens.</title>
        <authorList>
            <person name="Slesarev A.I."/>
            <person name="Mezhevaya K.V."/>
            <person name="Makarova K.S."/>
            <person name="Polushin N.N."/>
            <person name="Shcherbinina O.V."/>
            <person name="Shakhova V.V."/>
            <person name="Belova G.I."/>
            <person name="Aravind L."/>
            <person name="Natale D.A."/>
            <person name="Rogozin I.B."/>
            <person name="Tatusov R.L."/>
            <person name="Wolf Y.I."/>
            <person name="Stetter K.O."/>
            <person name="Malykh A.G."/>
            <person name="Koonin E.V."/>
            <person name="Kozyavkin S.A."/>
        </authorList>
    </citation>
    <scope>NUCLEOTIDE SEQUENCE [LARGE SCALE GENOMIC DNA]</scope>
    <source>
        <strain evidence="4">AV19 / DSM 6324 / JCM 9639 / NBRC 100938</strain>
    </source>
</reference>
<dbReference type="GeneID" id="1477870"/>
<dbReference type="KEGG" id="mka:MK1275"/>
<dbReference type="SUPFAM" id="SSF54211">
    <property type="entry name" value="Ribosomal protein S5 domain 2-like"/>
    <property type="match status" value="1"/>
</dbReference>
<dbReference type="InParanoid" id="Q8TVW3"/>
<dbReference type="GO" id="GO:0016840">
    <property type="term" value="F:carbon-nitrogen lyase activity"/>
    <property type="evidence" value="ECO:0007669"/>
    <property type="project" value="InterPro"/>
</dbReference>
<dbReference type="STRING" id="190192.MK1275"/>
<dbReference type="GO" id="GO:0016051">
    <property type="term" value="P:carbohydrate biosynthetic process"/>
    <property type="evidence" value="ECO:0007669"/>
    <property type="project" value="InterPro"/>
</dbReference>
<evidence type="ECO:0000313" key="3">
    <source>
        <dbReference type="EMBL" id="AAM02488.1"/>
    </source>
</evidence>
<evidence type="ECO:0000313" key="4">
    <source>
        <dbReference type="Proteomes" id="UP000001826"/>
    </source>
</evidence>
<gene>
    <name evidence="3" type="ordered locus">MK1275</name>
</gene>
<dbReference type="OrthoDB" id="68182at2157"/>
<dbReference type="InterPro" id="IPR014826">
    <property type="entry name" value="HCHO-activating_enzyme"/>
</dbReference>
<evidence type="ECO:0000259" key="2">
    <source>
        <dbReference type="Pfam" id="PF08714"/>
    </source>
</evidence>
<dbReference type="InterPro" id="IPR020568">
    <property type="entry name" value="Ribosomal_Su5_D2-typ_SF"/>
</dbReference>
<proteinExistence type="predicted"/>
<dbReference type="NCBIfam" id="TIGR03126">
    <property type="entry name" value="one_C_fae"/>
    <property type="match status" value="1"/>
</dbReference>
<organism evidence="3 4">
    <name type="scientific">Methanopyrus kandleri (strain AV19 / DSM 6324 / JCM 9639 / NBRC 100938)</name>
    <dbReference type="NCBI Taxonomy" id="190192"/>
    <lineage>
        <taxon>Archaea</taxon>
        <taxon>Methanobacteriati</taxon>
        <taxon>Methanobacteriota</taxon>
        <taxon>Methanomada group</taxon>
        <taxon>Methanopyri</taxon>
        <taxon>Methanopyrales</taxon>
        <taxon>Methanopyraceae</taxon>
        <taxon>Methanopyrus</taxon>
    </lineage>
</organism>
<keyword evidence="4" id="KW-1185">Reference proteome</keyword>
<dbReference type="EMBL" id="AE009439">
    <property type="protein sequence ID" value="AAM02488.1"/>
    <property type="molecule type" value="Genomic_DNA"/>
</dbReference>
<dbReference type="EnsemblBacteria" id="AAM02488">
    <property type="protein sequence ID" value="AAM02488"/>
    <property type="gene ID" value="MK1275"/>
</dbReference>
<evidence type="ECO:0000256" key="1">
    <source>
        <dbReference type="ARBA" id="ARBA00023239"/>
    </source>
</evidence>